<dbReference type="EC" id="1.1.1.37" evidence="3 7"/>
<proteinExistence type="inferred from homology"/>
<dbReference type="InterPro" id="IPR036291">
    <property type="entry name" value="NAD(P)-bd_dom_sf"/>
</dbReference>
<dbReference type="GO" id="GO:0006108">
    <property type="term" value="P:malate metabolic process"/>
    <property type="evidence" value="ECO:0007669"/>
    <property type="project" value="InterPro"/>
</dbReference>
<gene>
    <name evidence="7 13" type="primary">mdh</name>
    <name evidence="13" type="ORF">MAGMO_2565</name>
</gene>
<feature type="binding site" evidence="7 9">
    <location>
        <position position="130"/>
    </location>
    <ligand>
        <name>substrate</name>
    </ligand>
</feature>
<dbReference type="PANTHER" id="PTHR23382">
    <property type="entry name" value="MALATE DEHYDROGENASE"/>
    <property type="match status" value="1"/>
</dbReference>
<evidence type="ECO:0000256" key="2">
    <source>
        <dbReference type="ARBA" id="ARBA00009613"/>
    </source>
</evidence>
<dbReference type="InterPro" id="IPR001557">
    <property type="entry name" value="L-lactate/malate_DH"/>
</dbReference>
<dbReference type="Pfam" id="PF00056">
    <property type="entry name" value="Ldh_1_N"/>
    <property type="match status" value="1"/>
</dbReference>
<feature type="active site" description="Proton acceptor" evidence="7 8">
    <location>
        <position position="185"/>
    </location>
</feature>
<dbReference type="AlphaFoldDB" id="A0A1S7LIC4"/>
<dbReference type="GO" id="GO:0030060">
    <property type="term" value="F:L-malate dehydrogenase (NAD+) activity"/>
    <property type="evidence" value="ECO:0007669"/>
    <property type="project" value="UniProtKB-UniRule"/>
</dbReference>
<protein>
    <recommendedName>
        <fullName evidence="3 7">Malate dehydrogenase</fullName>
        <ecNumber evidence="3 7">1.1.1.37</ecNumber>
    </recommendedName>
</protein>
<keyword evidence="4 7" id="KW-0816">Tricarboxylic acid cycle</keyword>
<feature type="binding site" evidence="7 9">
    <location>
        <position position="98"/>
    </location>
    <ligand>
        <name>substrate</name>
    </ligand>
</feature>
<dbReference type="NCBIfam" id="NF003916">
    <property type="entry name" value="PRK05442.1"/>
    <property type="match status" value="1"/>
</dbReference>
<dbReference type="InterPro" id="IPR015955">
    <property type="entry name" value="Lactate_DH/Glyco_Ohase_4_C"/>
</dbReference>
<dbReference type="GO" id="GO:0006099">
    <property type="term" value="P:tricarboxylic acid cycle"/>
    <property type="evidence" value="ECO:0007669"/>
    <property type="project" value="UniProtKB-UniRule"/>
</dbReference>
<evidence type="ECO:0000256" key="6">
    <source>
        <dbReference type="ARBA" id="ARBA00023027"/>
    </source>
</evidence>
<evidence type="ECO:0000256" key="8">
    <source>
        <dbReference type="PIRSR" id="PIRSR000102-1"/>
    </source>
</evidence>
<evidence type="ECO:0000256" key="5">
    <source>
        <dbReference type="ARBA" id="ARBA00023002"/>
    </source>
</evidence>
<dbReference type="InterPro" id="IPR022383">
    <property type="entry name" value="Lactate/malate_DH_C"/>
</dbReference>
<accession>A0A1S7LIC4</accession>
<evidence type="ECO:0000256" key="7">
    <source>
        <dbReference type="HAMAP-Rule" id="MF_01517"/>
    </source>
</evidence>
<comment type="similarity">
    <text evidence="2 7">Belongs to the LDH/MDH superfamily. MDH type 2 family.</text>
</comment>
<name>A0A1S7LIC4_MAGMO</name>
<dbReference type="Gene3D" id="3.90.110.10">
    <property type="entry name" value="Lactate dehydrogenase/glycoside hydrolase, family 4, C-terminal"/>
    <property type="match status" value="1"/>
</dbReference>
<feature type="binding site" evidence="7 9">
    <location>
        <position position="92"/>
    </location>
    <ligand>
        <name>substrate</name>
    </ligand>
</feature>
<evidence type="ECO:0000256" key="10">
    <source>
        <dbReference type="PIRSR" id="PIRSR000102-3"/>
    </source>
</evidence>
<dbReference type="FunFam" id="3.40.50.720:FF:000010">
    <property type="entry name" value="Malate dehydrogenase"/>
    <property type="match status" value="1"/>
</dbReference>
<feature type="binding site" evidence="7 10">
    <location>
        <begin position="128"/>
        <end position="130"/>
    </location>
    <ligand>
        <name>NAD(+)</name>
        <dbReference type="ChEBI" id="CHEBI:57540"/>
    </ligand>
</feature>
<feature type="binding site" evidence="7">
    <location>
        <position position="112"/>
    </location>
    <ligand>
        <name>NAD(+)</name>
        <dbReference type="ChEBI" id="CHEBI:57540"/>
    </ligand>
</feature>
<dbReference type="PIRSF" id="PIRSF000102">
    <property type="entry name" value="Lac_mal_DH"/>
    <property type="match status" value="1"/>
</dbReference>
<dbReference type="SUPFAM" id="SSF51735">
    <property type="entry name" value="NAD(P)-binding Rossmann-fold domains"/>
    <property type="match status" value="1"/>
</dbReference>
<evidence type="ECO:0000256" key="1">
    <source>
        <dbReference type="ARBA" id="ARBA00003966"/>
    </source>
</evidence>
<dbReference type="EMBL" id="LO017727">
    <property type="protein sequence ID" value="CRH06722.1"/>
    <property type="molecule type" value="Genomic_DNA"/>
</dbReference>
<organism evidence="13">
    <name type="scientific">Magnetococcus massalia (strain MO-1)</name>
    <dbReference type="NCBI Taxonomy" id="451514"/>
    <lineage>
        <taxon>Bacteria</taxon>
        <taxon>Pseudomonadati</taxon>
        <taxon>Pseudomonadota</taxon>
        <taxon>Magnetococcia</taxon>
        <taxon>Magnetococcales</taxon>
        <taxon>Magnetococcaceae</taxon>
        <taxon>Magnetococcus</taxon>
    </lineage>
</organism>
<evidence type="ECO:0000259" key="11">
    <source>
        <dbReference type="Pfam" id="PF00056"/>
    </source>
</evidence>
<dbReference type="SUPFAM" id="SSF56327">
    <property type="entry name" value="LDH C-terminal domain-like"/>
    <property type="match status" value="1"/>
</dbReference>
<feature type="binding site" evidence="7">
    <location>
        <begin position="11"/>
        <end position="17"/>
    </location>
    <ligand>
        <name>NAD(+)</name>
        <dbReference type="ChEBI" id="CHEBI:57540"/>
    </ligand>
</feature>
<dbReference type="NCBIfam" id="TIGR01759">
    <property type="entry name" value="MalateDH-SF1"/>
    <property type="match status" value="1"/>
</dbReference>
<feature type="domain" description="Lactate/malate dehydrogenase N-terminal" evidence="11">
    <location>
        <begin position="6"/>
        <end position="150"/>
    </location>
</feature>
<evidence type="ECO:0000256" key="3">
    <source>
        <dbReference type="ARBA" id="ARBA00012995"/>
    </source>
</evidence>
<dbReference type="Gene3D" id="3.40.50.720">
    <property type="entry name" value="NAD(P)-binding Rossmann-like Domain"/>
    <property type="match status" value="1"/>
</dbReference>
<dbReference type="InterPro" id="IPR010945">
    <property type="entry name" value="Malate_DH_type2"/>
</dbReference>
<dbReference type="Pfam" id="PF02866">
    <property type="entry name" value="Ldh_1_C"/>
    <property type="match status" value="1"/>
</dbReference>
<evidence type="ECO:0000256" key="4">
    <source>
        <dbReference type="ARBA" id="ARBA00022532"/>
    </source>
</evidence>
<sequence>MTEPIRIAVTGAAGQIAYSLLFRLASGEVFGPDQPVYLKLLEIPQAMAPLEGVMMELNDCAYDTLVGVDAYDNAQEAFDGVNWAFMVGSRPRSAGMERADLIKINGPIFVDQGKALDRAAENVRAIVVGNPCNTNCMIAAHNSSVPKERFSAMMRLDQNRAIRLLSKKSETLAKKVSNMVIWGNHSNNQVPDFYNARIGGKPAAEVIGDDAWLKEFFIPTVQNRGAAVIKARGASSAASAANAALDHCKSLITPTPEGDWFSAGVHCDGAYGVESGLISSVPLRSKGDGNWEIVEGVTMEPLIAEKYQRVLEELRSERETVKDLLG</sequence>
<dbReference type="CDD" id="cd01338">
    <property type="entry name" value="MDH_chloroplast-like"/>
    <property type="match status" value="1"/>
</dbReference>
<reference evidence="13" key="1">
    <citation type="submission" date="2015-04" db="EMBL/GenBank/DDBJ databases">
        <authorList>
            <person name="Syromyatnikov M.Y."/>
            <person name="Popov V.N."/>
        </authorList>
    </citation>
    <scope>NUCLEOTIDE SEQUENCE</scope>
    <source>
        <strain evidence="13">MO-1</strain>
    </source>
</reference>
<feature type="binding site" evidence="7 9">
    <location>
        <position position="160"/>
    </location>
    <ligand>
        <name>substrate</name>
    </ligand>
</feature>
<comment type="catalytic activity">
    <reaction evidence="7">
        <text>(S)-malate + NAD(+) = oxaloacetate + NADH + H(+)</text>
        <dbReference type="Rhea" id="RHEA:21432"/>
        <dbReference type="ChEBI" id="CHEBI:15378"/>
        <dbReference type="ChEBI" id="CHEBI:15589"/>
        <dbReference type="ChEBI" id="CHEBI:16452"/>
        <dbReference type="ChEBI" id="CHEBI:57540"/>
        <dbReference type="ChEBI" id="CHEBI:57945"/>
        <dbReference type="EC" id="1.1.1.37"/>
    </reaction>
</comment>
<feature type="domain" description="Lactate/malate dehydrogenase C-terminal" evidence="12">
    <location>
        <begin position="155"/>
        <end position="323"/>
    </location>
</feature>
<comment type="function">
    <text evidence="1 7">Catalyzes the reversible oxidation of malate to oxaloacetate.</text>
</comment>
<evidence type="ECO:0000259" key="12">
    <source>
        <dbReference type="Pfam" id="PF02866"/>
    </source>
</evidence>
<evidence type="ECO:0000313" key="13">
    <source>
        <dbReference type="EMBL" id="CRH06722.1"/>
    </source>
</evidence>
<keyword evidence="5 7" id="KW-0560">Oxidoreductase</keyword>
<dbReference type="FunFam" id="3.90.110.10:FF:000002">
    <property type="entry name" value="Malate dehydrogenase"/>
    <property type="match status" value="1"/>
</dbReference>
<evidence type="ECO:0000256" key="9">
    <source>
        <dbReference type="PIRSR" id="PIRSR000102-2"/>
    </source>
</evidence>
<dbReference type="HAMAP" id="MF_01517">
    <property type="entry name" value="Malate_dehydrog_2"/>
    <property type="match status" value="1"/>
</dbReference>
<feature type="binding site" evidence="7 10">
    <location>
        <position position="105"/>
    </location>
    <ligand>
        <name>NAD(+)</name>
        <dbReference type="ChEBI" id="CHEBI:57540"/>
    </ligand>
</feature>
<keyword evidence="6 7" id="KW-0520">NAD</keyword>
<dbReference type="InterPro" id="IPR001236">
    <property type="entry name" value="Lactate/malate_DH_N"/>
</dbReference>